<proteinExistence type="predicted"/>
<dbReference type="PANTHER" id="PTHR36968">
    <property type="entry name" value="HOMEOBOX-DDT DOMAIN PROTEIN RLT2"/>
    <property type="match status" value="1"/>
</dbReference>
<dbReference type="SMART" id="SM00571">
    <property type="entry name" value="DDT"/>
    <property type="match status" value="1"/>
</dbReference>
<protein>
    <recommendedName>
        <fullName evidence="10">Homeobox-DDT domain protein RLT3</fullName>
    </recommendedName>
</protein>
<dbReference type="AlphaFoldDB" id="A0A7J7D4U9"/>
<evidence type="ECO:0000256" key="3">
    <source>
        <dbReference type="PROSITE-ProRule" id="PRU00108"/>
    </source>
</evidence>
<feature type="region of interest" description="Disordered" evidence="5">
    <location>
        <begin position="569"/>
        <end position="590"/>
    </location>
</feature>
<evidence type="ECO:0000313" key="8">
    <source>
        <dbReference type="EMBL" id="KAF5741341.1"/>
    </source>
</evidence>
<feature type="compositionally biased region" description="Low complexity" evidence="5">
    <location>
        <begin position="569"/>
        <end position="583"/>
    </location>
</feature>
<keyword evidence="2 3" id="KW-0539">Nucleus</keyword>
<feature type="domain" description="DDT" evidence="7">
    <location>
        <begin position="332"/>
        <end position="391"/>
    </location>
</feature>
<name>A0A7J7D4U9_TRIWF</name>
<accession>A0A7J7D4U9</accession>
<sequence>MAIKKKTALQLEALEKFYAKHKYPSQSAIKEISAVLGLSCKQIRGWFMEKRRRDKRIGTIVVPPRVTNREKSTAASSSKFIKPIIIQELLPADYILTKIFWKDGPPLGAEFDSPPSRAFSCCASRNLHLASQETQRATKRRKVSKHVLVDPEDFDKSAPVRKHGIGKGLMTAWRVSQADGGYFPTGVSQVPTPAPPKPPCQNKKLRQFASIMKQRKLENKLKDNKKRPVKTRRVELKKDILQKPIQKERCKLALERVASHSHEHLNQFTMLADDEELELRELQAGPNPLTCEHFAANGLRGCSLCRDVLSKFPPTSVKMKPPFAMQPWDSSPAMVKKLFKAFHFLYTYSVTVDICPFTLDEFAQAFHDKDSLLLAKIHVDLLKLLLSDIETELNSGLWPNLSISCKFLALLHSVENQLYVLEFWRKSLNPLTWMEILRQVLLAAGFGSKKGSLRKEPLSKEMILMKKYGLRPGTLKGELFKLLLDQGNNGLRVSELAKSLPITELNLGCTTEELELLMCTTLASDITLFEKISSSAYRLRISSAKEVNDPQSDIEDSGSVHDDYIDWGSSSSSDSECDSQNFSPKRLEHQNSHKSRGDVLAVCTVIDESQPGEVWMLGLMEGEYSDLSIDEKLNALVALLDILSAGSSIRVEDLPRPAVESVPNICNYGSGGKIKRSSSQKRDMPRPSWVHGQMLDLKEAHTSLEFGPVDSSVPFSKFYSKEDSPSAGRKSKETEAAIGLHPMQSIFLGSDRRYNRYWLFLGPCDEYDPGHVRVYFESSEDGHWEVIDTEEALSALLSVLDDRGTREAHLIESMEKRGASLCQAMSSRLSNDARIRLSQSDHSSLEIVREESSPVSDVDNLCLTEVSKDYLPPCGAISLEVGKKGEDQSQKWSCLQEFDSWIWNNFYLELNTVKYSKRSYIDSLTKCETCHDLYWRDEKHCKSCHTTFELDFDLEERCAVHAVTCREQGYNDMFLKNKVLSSQLQSLKAAVHAIESVIPEDAMVGAWTKSDHRLWVKRLRRTSSLVELLQVVADFAAAIKEDWLYECHVAEGSDTVMQEVIACFPSMPQTSSAFALWLMKLDSLIAPCMEKAHSLKNQEIRSKCTEAVKQLILPILLLDKGKEAMHISLYKAEVRRP</sequence>
<evidence type="ECO:0000256" key="5">
    <source>
        <dbReference type="SAM" id="MobiDB-lite"/>
    </source>
</evidence>
<dbReference type="GO" id="GO:0003677">
    <property type="term" value="F:DNA binding"/>
    <property type="evidence" value="ECO:0007669"/>
    <property type="project" value="UniProtKB-UniRule"/>
</dbReference>
<evidence type="ECO:0000259" key="7">
    <source>
        <dbReference type="PROSITE" id="PS50827"/>
    </source>
</evidence>
<gene>
    <name evidence="8" type="ORF">HS088_TW10G00337</name>
</gene>
<dbReference type="InterPro" id="IPR009057">
    <property type="entry name" value="Homeodomain-like_sf"/>
</dbReference>
<dbReference type="GO" id="GO:0006357">
    <property type="term" value="P:regulation of transcription by RNA polymerase II"/>
    <property type="evidence" value="ECO:0007669"/>
    <property type="project" value="InterPro"/>
</dbReference>
<dbReference type="Proteomes" id="UP000593562">
    <property type="component" value="Unassembled WGS sequence"/>
</dbReference>
<dbReference type="InterPro" id="IPR028942">
    <property type="entry name" value="WHIM1_dom"/>
</dbReference>
<evidence type="ECO:0000256" key="4">
    <source>
        <dbReference type="RuleBase" id="RU000682"/>
    </source>
</evidence>
<dbReference type="PANTHER" id="PTHR36968:SF8">
    <property type="entry name" value="HOMEOBOX-DDT DOMAIN PROTEIN RLT3 ISOFORM X1"/>
    <property type="match status" value="1"/>
</dbReference>
<dbReference type="EMBL" id="JAAARO010000010">
    <property type="protein sequence ID" value="KAF5741341.1"/>
    <property type="molecule type" value="Genomic_DNA"/>
</dbReference>
<dbReference type="Pfam" id="PF15613">
    <property type="entry name" value="WSD"/>
    <property type="match status" value="1"/>
</dbReference>
<dbReference type="CDD" id="cd00086">
    <property type="entry name" value="homeodomain"/>
    <property type="match status" value="1"/>
</dbReference>
<evidence type="ECO:0000256" key="1">
    <source>
        <dbReference type="ARBA" id="ARBA00004123"/>
    </source>
</evidence>
<dbReference type="Pfam" id="PF00046">
    <property type="entry name" value="Homeodomain"/>
    <property type="match status" value="1"/>
</dbReference>
<evidence type="ECO:0000256" key="2">
    <source>
        <dbReference type="ARBA" id="ARBA00023242"/>
    </source>
</evidence>
<feature type="domain" description="Homeobox" evidence="6">
    <location>
        <begin position="7"/>
        <end position="57"/>
    </location>
</feature>
<dbReference type="SMART" id="SM00389">
    <property type="entry name" value="HOX"/>
    <property type="match status" value="1"/>
</dbReference>
<dbReference type="SUPFAM" id="SSF46689">
    <property type="entry name" value="Homeodomain-like"/>
    <property type="match status" value="1"/>
</dbReference>
<dbReference type="Pfam" id="PF15612">
    <property type="entry name" value="WHIM1"/>
    <property type="match status" value="1"/>
</dbReference>
<keyword evidence="3 4" id="KW-0238">DNA-binding</keyword>
<evidence type="ECO:0008006" key="10">
    <source>
        <dbReference type="Google" id="ProtNLM"/>
    </source>
</evidence>
<evidence type="ECO:0000259" key="6">
    <source>
        <dbReference type="PROSITE" id="PS50071"/>
    </source>
</evidence>
<comment type="caution">
    <text evidence="8">The sequence shown here is derived from an EMBL/GenBank/DDBJ whole genome shotgun (WGS) entry which is preliminary data.</text>
</comment>
<dbReference type="PROSITE" id="PS50827">
    <property type="entry name" value="DDT"/>
    <property type="match status" value="1"/>
</dbReference>
<dbReference type="Gene3D" id="1.10.10.60">
    <property type="entry name" value="Homeodomain-like"/>
    <property type="match status" value="1"/>
</dbReference>
<dbReference type="InterPro" id="IPR044977">
    <property type="entry name" value="RLT1-3"/>
</dbReference>
<evidence type="ECO:0000313" key="9">
    <source>
        <dbReference type="Proteomes" id="UP000593562"/>
    </source>
</evidence>
<comment type="subcellular location">
    <subcellularLocation>
        <location evidence="1 3 4">Nucleus</location>
    </subcellularLocation>
</comment>
<reference evidence="8 9" key="1">
    <citation type="journal article" date="2020" name="Nat. Commun.">
        <title>Genome of Tripterygium wilfordii and identification of cytochrome P450 involved in triptolide biosynthesis.</title>
        <authorList>
            <person name="Tu L."/>
            <person name="Su P."/>
            <person name="Zhang Z."/>
            <person name="Gao L."/>
            <person name="Wang J."/>
            <person name="Hu T."/>
            <person name="Zhou J."/>
            <person name="Zhang Y."/>
            <person name="Zhao Y."/>
            <person name="Liu Y."/>
            <person name="Song Y."/>
            <person name="Tong Y."/>
            <person name="Lu Y."/>
            <person name="Yang J."/>
            <person name="Xu C."/>
            <person name="Jia M."/>
            <person name="Peters R.J."/>
            <person name="Huang L."/>
            <person name="Gao W."/>
        </authorList>
    </citation>
    <scope>NUCLEOTIDE SEQUENCE [LARGE SCALE GENOMIC DNA]</scope>
    <source>
        <strain evidence="9">cv. XIE 37</strain>
        <tissue evidence="8">Leaf</tissue>
    </source>
</reference>
<keyword evidence="9" id="KW-1185">Reference proteome</keyword>
<dbReference type="InterPro" id="IPR001356">
    <property type="entry name" value="HD"/>
</dbReference>
<keyword evidence="3 4" id="KW-0371">Homeobox</keyword>
<dbReference type="GO" id="GO:0005634">
    <property type="term" value="C:nucleus"/>
    <property type="evidence" value="ECO:0007669"/>
    <property type="project" value="UniProtKB-SubCell"/>
</dbReference>
<organism evidence="8 9">
    <name type="scientific">Tripterygium wilfordii</name>
    <name type="common">Thunder God vine</name>
    <dbReference type="NCBI Taxonomy" id="458696"/>
    <lineage>
        <taxon>Eukaryota</taxon>
        <taxon>Viridiplantae</taxon>
        <taxon>Streptophyta</taxon>
        <taxon>Embryophyta</taxon>
        <taxon>Tracheophyta</taxon>
        <taxon>Spermatophyta</taxon>
        <taxon>Magnoliopsida</taxon>
        <taxon>eudicotyledons</taxon>
        <taxon>Gunneridae</taxon>
        <taxon>Pentapetalae</taxon>
        <taxon>rosids</taxon>
        <taxon>fabids</taxon>
        <taxon>Celastrales</taxon>
        <taxon>Celastraceae</taxon>
        <taxon>Tripterygium</taxon>
    </lineage>
</organism>
<dbReference type="InterPro" id="IPR018501">
    <property type="entry name" value="DDT_dom"/>
</dbReference>
<dbReference type="Pfam" id="PF02791">
    <property type="entry name" value="DDT"/>
    <property type="match status" value="1"/>
</dbReference>
<feature type="DNA-binding region" description="Homeobox" evidence="3">
    <location>
        <begin position="9"/>
        <end position="58"/>
    </location>
</feature>
<dbReference type="InParanoid" id="A0A7J7D4U9"/>
<dbReference type="PROSITE" id="PS50071">
    <property type="entry name" value="HOMEOBOX_2"/>
    <property type="match status" value="1"/>
</dbReference>
<dbReference type="InterPro" id="IPR028941">
    <property type="entry name" value="WHIM2_dom"/>
</dbReference>